<accession>A0A329S0E9</accession>
<dbReference type="Proteomes" id="UP000774804">
    <property type="component" value="Unassembled WGS sequence"/>
</dbReference>
<dbReference type="OrthoDB" id="88664at2759"/>
<keyword evidence="6" id="KW-1185">Reference proteome</keyword>
<reference evidence="1" key="2">
    <citation type="submission" date="2018-10" db="EMBL/GenBank/DDBJ databases">
        <title>Effector identification in a new, highly contiguous assembly of the strawberry crown rot pathogen Phytophthora cactorum.</title>
        <authorList>
            <person name="Armitage A.D."/>
            <person name="Nellist C.F."/>
            <person name="Bates H."/>
            <person name="Vickerstaff R.J."/>
            <person name="Harrison R.J."/>
        </authorList>
    </citation>
    <scope>NUCLEOTIDE SEQUENCE</scope>
    <source>
        <strain evidence="1">4032</strain>
        <strain evidence="2">4040</strain>
        <strain evidence="3">P421</strain>
    </source>
</reference>
<evidence type="ECO:0000313" key="3">
    <source>
        <dbReference type="EMBL" id="KAG3218312.1"/>
    </source>
</evidence>
<evidence type="ECO:0000313" key="6">
    <source>
        <dbReference type="Proteomes" id="UP000251314"/>
    </source>
</evidence>
<sequence>MDTPGEEPPDEASTAGIPLAALSAVISGGAKAHWHPKHYIIEHKREKADAARTQGIPRWTINV</sequence>
<proteinExistence type="predicted"/>
<dbReference type="AlphaFoldDB" id="A0A329S0E9"/>
<reference evidence="5 6" key="1">
    <citation type="submission" date="2018-01" db="EMBL/GenBank/DDBJ databases">
        <title>Draft genome of the strawberry crown rot pathogen Phytophthora cactorum.</title>
        <authorList>
            <person name="Armitage A.D."/>
            <person name="Lysoe E."/>
            <person name="Nellist C.F."/>
            <person name="Harrison R.J."/>
            <person name="Brurberg M.B."/>
        </authorList>
    </citation>
    <scope>NUCLEOTIDE SEQUENCE [LARGE SCALE GENOMIC DNA]</scope>
    <source>
        <strain evidence="5 6">10300</strain>
    </source>
</reference>
<evidence type="ECO:0000313" key="1">
    <source>
        <dbReference type="EMBL" id="KAG2919168.1"/>
    </source>
</evidence>
<organism evidence="5 6">
    <name type="scientific">Phytophthora cactorum</name>
    <dbReference type="NCBI Taxonomy" id="29920"/>
    <lineage>
        <taxon>Eukaryota</taxon>
        <taxon>Sar</taxon>
        <taxon>Stramenopiles</taxon>
        <taxon>Oomycota</taxon>
        <taxon>Peronosporomycetes</taxon>
        <taxon>Peronosporales</taxon>
        <taxon>Peronosporaceae</taxon>
        <taxon>Phytophthora</taxon>
    </lineage>
</organism>
<gene>
    <name evidence="4" type="ORF">JG687_00018444</name>
    <name evidence="5" type="ORF">PC110_g14308</name>
    <name evidence="1" type="ORF">PC115_g10242</name>
    <name evidence="2" type="ORF">PC117_g11652</name>
    <name evidence="3" type="ORF">PC129_g10885</name>
</gene>
<dbReference type="EMBL" id="RCMV01000370">
    <property type="protein sequence ID" value="KAG3218312.1"/>
    <property type="molecule type" value="Genomic_DNA"/>
</dbReference>
<dbReference type="Proteomes" id="UP000760860">
    <property type="component" value="Unassembled WGS sequence"/>
</dbReference>
<dbReference type="EMBL" id="JAENGZ010002537">
    <property type="protein sequence ID" value="KAG6943467.1"/>
    <property type="molecule type" value="Genomic_DNA"/>
</dbReference>
<comment type="caution">
    <text evidence="5">The sequence shown here is derived from an EMBL/GenBank/DDBJ whole genome shotgun (WGS) entry which is preliminary data.</text>
</comment>
<dbReference type="Proteomes" id="UP000736787">
    <property type="component" value="Unassembled WGS sequence"/>
</dbReference>
<evidence type="ECO:0000313" key="5">
    <source>
        <dbReference type="EMBL" id="RAW29336.1"/>
    </source>
</evidence>
<dbReference type="EMBL" id="RCMI01000298">
    <property type="protein sequence ID" value="KAG2919168.1"/>
    <property type="molecule type" value="Genomic_DNA"/>
</dbReference>
<protein>
    <submittedName>
        <fullName evidence="5">Uncharacterized protein</fullName>
    </submittedName>
</protein>
<dbReference type="Proteomes" id="UP000251314">
    <property type="component" value="Unassembled WGS sequence"/>
</dbReference>
<dbReference type="Proteomes" id="UP000688947">
    <property type="component" value="Unassembled WGS sequence"/>
</dbReference>
<evidence type="ECO:0000313" key="2">
    <source>
        <dbReference type="EMBL" id="KAG2937562.1"/>
    </source>
</evidence>
<dbReference type="EMBL" id="MJFZ01000434">
    <property type="protein sequence ID" value="RAW29336.1"/>
    <property type="molecule type" value="Genomic_DNA"/>
</dbReference>
<name>A0A329S0E9_9STRA</name>
<dbReference type="EMBL" id="RCMK01000305">
    <property type="protein sequence ID" value="KAG2937562.1"/>
    <property type="molecule type" value="Genomic_DNA"/>
</dbReference>
<reference evidence="4" key="3">
    <citation type="submission" date="2021-01" db="EMBL/GenBank/DDBJ databases">
        <title>Phytophthora aleatoria, a newly-described species from Pinus radiata is distinct from Phytophthora cactorum isolates based on comparative genomics.</title>
        <authorList>
            <person name="Mcdougal R."/>
            <person name="Panda P."/>
            <person name="Williams N."/>
            <person name="Studholme D.J."/>
        </authorList>
    </citation>
    <scope>NUCLEOTIDE SEQUENCE</scope>
    <source>
        <strain evidence="4">NZFS 3830</strain>
    </source>
</reference>
<dbReference type="VEuPathDB" id="FungiDB:PC110_g14308"/>
<evidence type="ECO:0000313" key="4">
    <source>
        <dbReference type="EMBL" id="KAG6943467.1"/>
    </source>
</evidence>